<dbReference type="VEuPathDB" id="FungiDB:FOZG_15614"/>
<protein>
    <submittedName>
        <fullName evidence="1">Uncharacterized protein</fullName>
    </submittedName>
</protein>
<gene>
    <name evidence="1" type="ORF">FOZG_15614</name>
</gene>
<reference evidence="1" key="2">
    <citation type="submission" date="2012-06" db="EMBL/GenBank/DDBJ databases">
        <title>Annotation of the Genome Sequence of Fusarium oxysporum Fo47.</title>
        <authorList>
            <consortium name="The Broad Institute Genomics Platform"/>
            <person name="Ma L.-J."/>
            <person name="Corby-Kistler H."/>
            <person name="Broz K."/>
            <person name="Gale L.R."/>
            <person name="Jonkers W."/>
            <person name="O'Donnell K."/>
            <person name="Ploetz R."/>
            <person name="Steinberg C."/>
            <person name="Schwartz D.C."/>
            <person name="VanEtten H."/>
            <person name="Zhou S."/>
            <person name="Young S.K."/>
            <person name="Zeng Q."/>
            <person name="Gargeya S."/>
            <person name="Fitzgerald M."/>
            <person name="Abouelleil A."/>
            <person name="Alvarado L."/>
            <person name="Chapman S.B."/>
            <person name="Gainer-Dewar J."/>
            <person name="Goldberg J."/>
            <person name="Griggs A."/>
            <person name="Gujja S."/>
            <person name="Hansen M."/>
            <person name="Howarth C."/>
            <person name="Imamovic A."/>
            <person name="Ireland A."/>
            <person name="Larimer J."/>
            <person name="McCowan C."/>
            <person name="Murphy C."/>
            <person name="Pearson M."/>
            <person name="Poon T.W."/>
            <person name="Priest M."/>
            <person name="Roberts A."/>
            <person name="Saif S."/>
            <person name="Shea T."/>
            <person name="Sykes S."/>
            <person name="Wortman J."/>
            <person name="Nusbaum C."/>
            <person name="Birren B."/>
        </authorList>
    </citation>
    <scope>NUCLEOTIDE SEQUENCE</scope>
    <source>
        <strain evidence="1">Fo47</strain>
    </source>
</reference>
<accession>W9JNI3</accession>
<dbReference type="Proteomes" id="UP000030766">
    <property type="component" value="Unassembled WGS sequence"/>
</dbReference>
<dbReference type="HOGENOM" id="CLU_3014157_0_0_1"/>
<reference evidence="1" key="1">
    <citation type="submission" date="2011-06" db="EMBL/GenBank/DDBJ databases">
        <title>The Genome Sequence of Fusarium oxysporum Fo47.</title>
        <authorList>
            <consortium name="The Broad Institute Genome Sequencing Platform"/>
            <person name="Ma L.-J."/>
            <person name="Gale L.R."/>
            <person name="Schwartz D.C."/>
            <person name="Zhou S."/>
            <person name="Corby-Kistler H."/>
            <person name="Young S.K."/>
            <person name="Zeng Q."/>
            <person name="Gargeya S."/>
            <person name="Fitzgerald M."/>
            <person name="Haas B."/>
            <person name="Abouelleil A."/>
            <person name="Alvarado L."/>
            <person name="Arachchi H.M."/>
            <person name="Berlin A."/>
            <person name="Brown A."/>
            <person name="Chapman S.B."/>
            <person name="Chen Z."/>
            <person name="Dunbar C."/>
            <person name="Freedman E."/>
            <person name="Gearin G."/>
            <person name="Gellesch M."/>
            <person name="Goldberg J."/>
            <person name="Griggs A."/>
            <person name="Gujja S."/>
            <person name="Heiman D."/>
            <person name="Howarth C."/>
            <person name="Larson L."/>
            <person name="Lui A."/>
            <person name="MacDonald P.J.P."/>
            <person name="Mehta T."/>
            <person name="Montmayeur A."/>
            <person name="Murphy C."/>
            <person name="Neiman D."/>
            <person name="Pearson M."/>
            <person name="Priest M."/>
            <person name="Roberts A."/>
            <person name="Saif S."/>
            <person name="Shea T."/>
            <person name="Shenoy N."/>
            <person name="Sisk P."/>
            <person name="Stolte C."/>
            <person name="Sykes S."/>
            <person name="Wortman J."/>
            <person name="Nusbaum C."/>
            <person name="Birren B."/>
        </authorList>
    </citation>
    <scope>NUCLEOTIDE SEQUENCE [LARGE SCALE GENOMIC DNA]</scope>
    <source>
        <strain evidence="1">Fo47</strain>
    </source>
</reference>
<organism evidence="1">
    <name type="scientific">Fusarium oxysporum Fo47</name>
    <dbReference type="NCBI Taxonomy" id="660027"/>
    <lineage>
        <taxon>Eukaryota</taxon>
        <taxon>Fungi</taxon>
        <taxon>Dikarya</taxon>
        <taxon>Ascomycota</taxon>
        <taxon>Pezizomycotina</taxon>
        <taxon>Sordariomycetes</taxon>
        <taxon>Hypocreomycetidae</taxon>
        <taxon>Hypocreales</taxon>
        <taxon>Nectriaceae</taxon>
        <taxon>Fusarium</taxon>
        <taxon>Fusarium oxysporum species complex</taxon>
    </lineage>
</organism>
<dbReference type="AlphaFoldDB" id="W9JNI3"/>
<proteinExistence type="predicted"/>
<evidence type="ECO:0000313" key="1">
    <source>
        <dbReference type="EMBL" id="EWZ31205.1"/>
    </source>
</evidence>
<name>W9JNI3_FUSOX</name>
<sequence>MLELEPVDVCWRTRYVVIDYRDRMTVTGLTVVDDDYAAAHLVMEVGVPGLF</sequence>
<dbReference type="EMBL" id="JH717908">
    <property type="protein sequence ID" value="EWZ31205.1"/>
    <property type="molecule type" value="Genomic_DNA"/>
</dbReference>